<keyword evidence="5 14" id="KW-0812">Transmembrane</keyword>
<dbReference type="Pfam" id="PF00858">
    <property type="entry name" value="ASC"/>
    <property type="match status" value="1"/>
</dbReference>
<sequence>MREKGLCRPKGEMADLASFASSSSLHGLARVLGTSGHLGFRQTLWGLVLLVSFALFLYQATRSASMFLEHPHLAAVREETRRELIFPAITLCNVNRFRFSALTDADIYHLANLTGLPPKSRKGHRPNELKYPPPDMLDIFQRTGHQLEDMLKSCNFSGQNCSSEDFSVFAPVLSSHHSEQEQVRNVFLMNIS</sequence>
<dbReference type="PRINTS" id="PR01078">
    <property type="entry name" value="AMINACHANNEL"/>
</dbReference>
<comment type="similarity">
    <text evidence="14">Belongs to the amiloride-sensitive sodium channel (TC 1.A.6) family.</text>
</comment>
<keyword evidence="2 14" id="KW-0813">Transport</keyword>
<feature type="transmembrane region" description="Helical" evidence="15">
    <location>
        <begin position="38"/>
        <end position="58"/>
    </location>
</feature>
<protein>
    <recommendedName>
        <fullName evidence="18">Acid-sensing ion channel 4</fullName>
    </recommendedName>
</protein>
<keyword evidence="9 15" id="KW-0472">Membrane</keyword>
<keyword evidence="6 15" id="KW-1133">Transmembrane helix</keyword>
<evidence type="ECO:0000256" key="14">
    <source>
        <dbReference type="RuleBase" id="RU000679"/>
    </source>
</evidence>
<evidence type="ECO:0000256" key="15">
    <source>
        <dbReference type="SAM" id="Phobius"/>
    </source>
</evidence>
<dbReference type="Proteomes" id="UP000316079">
    <property type="component" value="Unassembled WGS sequence"/>
</dbReference>
<dbReference type="PANTHER" id="PTHR11690">
    <property type="entry name" value="AMILORIDE-SENSITIVE SODIUM CHANNEL-RELATED"/>
    <property type="match status" value="1"/>
</dbReference>
<dbReference type="EMBL" id="SRMA01025171">
    <property type="protein sequence ID" value="TRY98347.1"/>
    <property type="molecule type" value="Genomic_DNA"/>
</dbReference>
<evidence type="ECO:0000256" key="4">
    <source>
        <dbReference type="ARBA" id="ARBA00022475"/>
    </source>
</evidence>
<evidence type="ECO:0000256" key="11">
    <source>
        <dbReference type="ARBA" id="ARBA00023180"/>
    </source>
</evidence>
<dbReference type="Gene3D" id="2.60.470.10">
    <property type="entry name" value="Acid-sensing ion channels like domains"/>
    <property type="match status" value="1"/>
</dbReference>
<reference evidence="16 17" key="1">
    <citation type="journal article" date="2019" name="Sci. Data">
        <title>Hybrid genome assembly and annotation of Danionella translucida.</title>
        <authorList>
            <person name="Kadobianskyi M."/>
            <person name="Schulze L."/>
            <person name="Schuelke M."/>
            <person name="Judkewitz B."/>
        </authorList>
    </citation>
    <scope>NUCLEOTIDE SEQUENCE [LARGE SCALE GENOMIC DNA]</scope>
    <source>
        <strain evidence="16 17">Bolton</strain>
    </source>
</reference>
<evidence type="ECO:0000313" key="16">
    <source>
        <dbReference type="EMBL" id="TRY98347.1"/>
    </source>
</evidence>
<dbReference type="GO" id="GO:0015280">
    <property type="term" value="F:ligand-gated sodium channel activity"/>
    <property type="evidence" value="ECO:0007669"/>
    <property type="project" value="TreeGrafter"/>
</dbReference>
<evidence type="ECO:0000256" key="1">
    <source>
        <dbReference type="ARBA" id="ARBA00004651"/>
    </source>
</evidence>
<evidence type="ECO:0000256" key="13">
    <source>
        <dbReference type="ARBA" id="ARBA00023303"/>
    </source>
</evidence>
<evidence type="ECO:0008006" key="18">
    <source>
        <dbReference type="Google" id="ProtNLM"/>
    </source>
</evidence>
<comment type="caution">
    <text evidence="16">The sequence shown here is derived from an EMBL/GenBank/DDBJ whole genome shotgun (WGS) entry which is preliminary data.</text>
</comment>
<dbReference type="STRING" id="623744.A0A553R843"/>
<evidence type="ECO:0000256" key="7">
    <source>
        <dbReference type="ARBA" id="ARBA00023053"/>
    </source>
</evidence>
<keyword evidence="11" id="KW-0325">Glycoprotein</keyword>
<evidence type="ECO:0000256" key="8">
    <source>
        <dbReference type="ARBA" id="ARBA00023065"/>
    </source>
</evidence>
<evidence type="ECO:0000256" key="12">
    <source>
        <dbReference type="ARBA" id="ARBA00023201"/>
    </source>
</evidence>
<proteinExistence type="inferred from homology"/>
<gene>
    <name evidence="16" type="ORF">DNTS_007745</name>
</gene>
<evidence type="ECO:0000256" key="9">
    <source>
        <dbReference type="ARBA" id="ARBA00023136"/>
    </source>
</evidence>
<dbReference type="PANTHER" id="PTHR11690:SF13">
    <property type="entry name" value="ACID-SENSING ION CHANNEL 4"/>
    <property type="match status" value="1"/>
</dbReference>
<dbReference type="AlphaFoldDB" id="A0A553R843"/>
<comment type="subcellular location">
    <subcellularLocation>
        <location evidence="1">Cell membrane</location>
        <topology evidence="1">Multi-pass membrane protein</topology>
    </subcellularLocation>
</comment>
<evidence type="ECO:0000256" key="5">
    <source>
        <dbReference type="ARBA" id="ARBA00022692"/>
    </source>
</evidence>
<organism evidence="16 17">
    <name type="scientific">Danionella cerebrum</name>
    <dbReference type="NCBI Taxonomy" id="2873325"/>
    <lineage>
        <taxon>Eukaryota</taxon>
        <taxon>Metazoa</taxon>
        <taxon>Chordata</taxon>
        <taxon>Craniata</taxon>
        <taxon>Vertebrata</taxon>
        <taxon>Euteleostomi</taxon>
        <taxon>Actinopterygii</taxon>
        <taxon>Neopterygii</taxon>
        <taxon>Teleostei</taxon>
        <taxon>Ostariophysi</taxon>
        <taxon>Cypriniformes</taxon>
        <taxon>Danionidae</taxon>
        <taxon>Danioninae</taxon>
        <taxon>Danionella</taxon>
    </lineage>
</organism>
<dbReference type="OrthoDB" id="6502088at2759"/>
<evidence type="ECO:0000256" key="6">
    <source>
        <dbReference type="ARBA" id="ARBA00022989"/>
    </source>
</evidence>
<accession>A0A553R843</accession>
<evidence type="ECO:0000256" key="2">
    <source>
        <dbReference type="ARBA" id="ARBA00022448"/>
    </source>
</evidence>
<dbReference type="InterPro" id="IPR001873">
    <property type="entry name" value="ENaC"/>
</dbReference>
<evidence type="ECO:0000256" key="10">
    <source>
        <dbReference type="ARBA" id="ARBA00023157"/>
    </source>
</evidence>
<keyword evidence="17" id="KW-1185">Reference proteome</keyword>
<keyword evidence="8 14" id="KW-0406">Ion transport</keyword>
<evidence type="ECO:0000313" key="17">
    <source>
        <dbReference type="Proteomes" id="UP000316079"/>
    </source>
</evidence>
<evidence type="ECO:0000256" key="3">
    <source>
        <dbReference type="ARBA" id="ARBA00022461"/>
    </source>
</evidence>
<keyword evidence="7" id="KW-0915">Sodium</keyword>
<dbReference type="GO" id="GO:0005886">
    <property type="term" value="C:plasma membrane"/>
    <property type="evidence" value="ECO:0007669"/>
    <property type="project" value="UniProtKB-SubCell"/>
</dbReference>
<keyword evidence="12 14" id="KW-0739">Sodium transport</keyword>
<keyword evidence="3 14" id="KW-0894">Sodium channel</keyword>
<keyword evidence="4" id="KW-1003">Cell membrane</keyword>
<keyword evidence="10" id="KW-1015">Disulfide bond</keyword>
<name>A0A553R843_9TELE</name>
<keyword evidence="13 14" id="KW-0407">Ion channel</keyword>